<evidence type="ECO:0000259" key="2">
    <source>
        <dbReference type="Pfam" id="PF04773"/>
    </source>
</evidence>
<dbReference type="EMBL" id="ACHB01000014">
    <property type="protein sequence ID" value="EEI93717.1"/>
    <property type="molecule type" value="Genomic_DNA"/>
</dbReference>
<gene>
    <name evidence="4" type="ORF">HMPREF0765_0691</name>
</gene>
<dbReference type="InterPro" id="IPR032508">
    <property type="entry name" value="FecR_C"/>
</dbReference>
<name>C2FTN5_SPHSI</name>
<dbReference type="PIRSF" id="PIRSF018266">
    <property type="entry name" value="FecR"/>
    <property type="match status" value="1"/>
</dbReference>
<dbReference type="AlphaFoldDB" id="C2FTN5"/>
<dbReference type="RefSeq" id="WP_003012234.1">
    <property type="nucleotide sequence ID" value="NZ_GG668636.1"/>
</dbReference>
<accession>C2FTN5</accession>
<evidence type="ECO:0000259" key="3">
    <source>
        <dbReference type="Pfam" id="PF16344"/>
    </source>
</evidence>
<proteinExistence type="predicted"/>
<feature type="transmembrane region" description="Helical" evidence="1">
    <location>
        <begin position="75"/>
        <end position="96"/>
    </location>
</feature>
<evidence type="ECO:0000313" key="4">
    <source>
        <dbReference type="EMBL" id="EEI93717.1"/>
    </source>
</evidence>
<dbReference type="GO" id="GO:0016989">
    <property type="term" value="F:sigma factor antagonist activity"/>
    <property type="evidence" value="ECO:0007669"/>
    <property type="project" value="TreeGrafter"/>
</dbReference>
<dbReference type="FunFam" id="2.60.120.1440:FF:000001">
    <property type="entry name" value="Putative anti-sigma factor"/>
    <property type="match status" value="1"/>
</dbReference>
<feature type="domain" description="FecR protein" evidence="2">
    <location>
        <begin position="174"/>
        <end position="270"/>
    </location>
</feature>
<dbReference type="Proteomes" id="UP000006241">
    <property type="component" value="Unassembled WGS sequence"/>
</dbReference>
<dbReference type="InterPro" id="IPR006860">
    <property type="entry name" value="FecR"/>
</dbReference>
<dbReference type="Gene3D" id="3.55.50.30">
    <property type="match status" value="1"/>
</dbReference>
<protein>
    <submittedName>
        <fullName evidence="4">Sigma factor regulatory protein, FecR/PupR family</fullName>
    </submittedName>
</protein>
<keyword evidence="1" id="KW-0812">Transmembrane</keyword>
<dbReference type="Pfam" id="PF16344">
    <property type="entry name" value="FecR_C"/>
    <property type="match status" value="1"/>
</dbReference>
<dbReference type="PANTHER" id="PTHR30273:SF2">
    <property type="entry name" value="PROTEIN FECR"/>
    <property type="match status" value="1"/>
</dbReference>
<keyword evidence="1" id="KW-0472">Membrane</keyword>
<dbReference type="PANTHER" id="PTHR30273">
    <property type="entry name" value="PERIPLASMIC SIGNAL SENSOR AND SIGMA FACTOR ACTIVATOR FECR-RELATED"/>
    <property type="match status" value="1"/>
</dbReference>
<dbReference type="InterPro" id="IPR012373">
    <property type="entry name" value="Ferrdict_sens_TM"/>
</dbReference>
<comment type="caution">
    <text evidence="4">The sequence shown here is derived from an EMBL/GenBank/DDBJ whole genome shotgun (WGS) entry which is preliminary data.</text>
</comment>
<organism evidence="4 5">
    <name type="scientific">Sphingobacterium spiritivorum ATCC 33300</name>
    <dbReference type="NCBI Taxonomy" id="525372"/>
    <lineage>
        <taxon>Bacteria</taxon>
        <taxon>Pseudomonadati</taxon>
        <taxon>Bacteroidota</taxon>
        <taxon>Sphingobacteriia</taxon>
        <taxon>Sphingobacteriales</taxon>
        <taxon>Sphingobacteriaceae</taxon>
        <taxon>Sphingobacterium</taxon>
    </lineage>
</organism>
<sequence>MHSPEDQEKYQQLASKWLDKTITEEELQVFNAWYESDPDGIMEIPESFAQTEGQLQDRILNGINSRIHKTRIYSLWTRISVAAAVLLLLGVSFYVYRYSTTEKQHSHQLVHQDSITPGKSGATLTLANGRKIQLSDAAVGELATEYGTRISKSADGRLLYDEQSAGQPSTAENTLSTAKGEMYMMTLPDRTKVWLNAASSITFSPAFNHPDSREVTLTGEAYFEVTKDKKRPFIVTTDRQKVTVLGTHFNISSYADEKQVKTTLMEGSVKVSNLSSQESIVLKPCQQAIVGGGNTQILQADISEILAWKNGDFVFGTDDFEESMRKIERWYDIEFVYKESDIKDIRLDGWIARSSRLADVLRKIELAGNIKFEIKGRRVILTK</sequence>
<feature type="domain" description="Protein FecR C-terminal" evidence="3">
    <location>
        <begin position="312"/>
        <end position="381"/>
    </location>
</feature>
<evidence type="ECO:0000256" key="1">
    <source>
        <dbReference type="SAM" id="Phobius"/>
    </source>
</evidence>
<reference evidence="4 5" key="1">
    <citation type="submission" date="2009-01" db="EMBL/GenBank/DDBJ databases">
        <authorList>
            <person name="Qin X."/>
            <person name="Bachman B."/>
            <person name="Battles P."/>
            <person name="Bell A."/>
            <person name="Bess C."/>
            <person name="Bickham C."/>
            <person name="Chaboub L."/>
            <person name="Chen D."/>
            <person name="Coyle M."/>
            <person name="Deiros D.R."/>
            <person name="Dinh H."/>
            <person name="Forbes L."/>
            <person name="Fowler G."/>
            <person name="Francisco L."/>
            <person name="Fu Q."/>
            <person name="Gubbala S."/>
            <person name="Hale W."/>
            <person name="Han Y."/>
            <person name="Hemphill L."/>
            <person name="Highlander S.K."/>
            <person name="Hirani K."/>
            <person name="Hogues M."/>
            <person name="Jackson L."/>
            <person name="Jakkamsetti A."/>
            <person name="Javaid M."/>
            <person name="Jiang H."/>
            <person name="Korchina V."/>
            <person name="Kovar C."/>
            <person name="Lara F."/>
            <person name="Lee S."/>
            <person name="Mata R."/>
            <person name="Mathew T."/>
            <person name="Moen C."/>
            <person name="Morales K."/>
            <person name="Munidasa M."/>
            <person name="Nazareth L."/>
            <person name="Ngo R."/>
            <person name="Nguyen L."/>
            <person name="Okwuonu G."/>
            <person name="Ongeri F."/>
            <person name="Patil S."/>
            <person name="Petrosino J."/>
            <person name="Pham C."/>
            <person name="Pham P."/>
            <person name="Pu L.-L."/>
            <person name="Puazo M."/>
            <person name="Raj R."/>
            <person name="Reid J."/>
            <person name="Rouhana J."/>
            <person name="Saada N."/>
            <person name="Shang Y."/>
            <person name="Simmons D."/>
            <person name="Thornton R."/>
            <person name="Warren J."/>
            <person name="Weissenberger G."/>
            <person name="Zhang J."/>
            <person name="Zhang L."/>
            <person name="Zhou C."/>
            <person name="Zhu D."/>
            <person name="Muzny D."/>
            <person name="Worley K."/>
            <person name="Gibbs R."/>
        </authorList>
    </citation>
    <scope>NUCLEOTIDE SEQUENCE [LARGE SCALE GENOMIC DNA]</scope>
    <source>
        <strain evidence="4 5">ATCC 33300</strain>
    </source>
</reference>
<dbReference type="HOGENOM" id="CLU_050192_1_0_10"/>
<keyword evidence="1" id="KW-1133">Transmembrane helix</keyword>
<evidence type="ECO:0000313" key="5">
    <source>
        <dbReference type="Proteomes" id="UP000006241"/>
    </source>
</evidence>
<dbReference type="Pfam" id="PF04773">
    <property type="entry name" value="FecR"/>
    <property type="match status" value="1"/>
</dbReference>
<dbReference type="Gene3D" id="2.60.120.1440">
    <property type="match status" value="1"/>
</dbReference>